<dbReference type="Proteomes" id="UP000799640">
    <property type="component" value="Unassembled WGS sequence"/>
</dbReference>
<proteinExistence type="predicted"/>
<dbReference type="AlphaFoldDB" id="A0A6G1HTV6"/>
<evidence type="ECO:0000313" key="1">
    <source>
        <dbReference type="EMBL" id="KAF2399165.1"/>
    </source>
</evidence>
<gene>
    <name evidence="1" type="ORF">EJ06DRAFT_563563</name>
</gene>
<evidence type="ECO:0000313" key="2">
    <source>
        <dbReference type="Proteomes" id="UP000799640"/>
    </source>
</evidence>
<accession>A0A6G1HTV6</accession>
<dbReference type="EMBL" id="ML996698">
    <property type="protein sequence ID" value="KAF2399165.1"/>
    <property type="molecule type" value="Genomic_DNA"/>
</dbReference>
<keyword evidence="2" id="KW-1185">Reference proteome</keyword>
<name>A0A6G1HTV6_9PEZI</name>
<protein>
    <submittedName>
        <fullName evidence="1">Uncharacterized protein</fullName>
    </submittedName>
</protein>
<organism evidence="1 2">
    <name type="scientific">Trichodelitschia bisporula</name>
    <dbReference type="NCBI Taxonomy" id="703511"/>
    <lineage>
        <taxon>Eukaryota</taxon>
        <taxon>Fungi</taxon>
        <taxon>Dikarya</taxon>
        <taxon>Ascomycota</taxon>
        <taxon>Pezizomycotina</taxon>
        <taxon>Dothideomycetes</taxon>
        <taxon>Dothideomycetes incertae sedis</taxon>
        <taxon>Phaeotrichales</taxon>
        <taxon>Phaeotrichaceae</taxon>
        <taxon>Trichodelitschia</taxon>
    </lineage>
</organism>
<reference evidence="1" key="1">
    <citation type="journal article" date="2020" name="Stud. Mycol.">
        <title>101 Dothideomycetes genomes: a test case for predicting lifestyles and emergence of pathogens.</title>
        <authorList>
            <person name="Haridas S."/>
            <person name="Albert R."/>
            <person name="Binder M."/>
            <person name="Bloem J."/>
            <person name="Labutti K."/>
            <person name="Salamov A."/>
            <person name="Andreopoulos B."/>
            <person name="Baker S."/>
            <person name="Barry K."/>
            <person name="Bills G."/>
            <person name="Bluhm B."/>
            <person name="Cannon C."/>
            <person name="Castanera R."/>
            <person name="Culley D."/>
            <person name="Daum C."/>
            <person name="Ezra D."/>
            <person name="Gonzalez J."/>
            <person name="Henrissat B."/>
            <person name="Kuo A."/>
            <person name="Liang C."/>
            <person name="Lipzen A."/>
            <person name="Lutzoni F."/>
            <person name="Magnuson J."/>
            <person name="Mondo S."/>
            <person name="Nolan M."/>
            <person name="Ohm R."/>
            <person name="Pangilinan J."/>
            <person name="Park H.-J."/>
            <person name="Ramirez L."/>
            <person name="Alfaro M."/>
            <person name="Sun H."/>
            <person name="Tritt A."/>
            <person name="Yoshinaga Y."/>
            <person name="Zwiers L.-H."/>
            <person name="Turgeon B."/>
            <person name="Goodwin S."/>
            <person name="Spatafora J."/>
            <person name="Crous P."/>
            <person name="Grigoriev I."/>
        </authorList>
    </citation>
    <scope>NUCLEOTIDE SEQUENCE</scope>
    <source>
        <strain evidence="1">CBS 262.69</strain>
    </source>
</reference>
<sequence length="153" mass="17718">MACIEWAERDRDRKVVAQILQQASLLNPAEVEAAMYRYMHLSSSQPRPHRRSPIPFTRLQYPISHQLAMTVGVELLTRAPAAQVQRAARKAGPRDPDYLRHITRHAVQIQSANGLRLRAAHPASHQPSFRIMNQTWRLRSDRWAREFPRSDKP</sequence>